<dbReference type="SMART" id="SM00448">
    <property type="entry name" value="REC"/>
    <property type="match status" value="1"/>
</dbReference>
<comment type="caution">
    <text evidence="9">The sequence shown here is derived from an EMBL/GenBank/DDBJ whole genome shotgun (WGS) entry which is preliminary data.</text>
</comment>
<sequence length="862" mass="93777">MGNEKRGEFYPIPMVDHNSRPGTITRLIIFTVVLTGAAVVFGIFRERFGDPFLLGMLGILAMIGVGYLFATAIGFIEFARRSSTDDLSRAFVDSMAQGLVVTDTKGRIVYANRAYADMTGASTPADLKTVEGLLSDVAEASPTIYRLASGLRDGQAGDGEFRLSQAVRPGSAPGAHWYRARARTFNIPGHRQPLFAWQLADISKERAEQERFFLDLQKAIDHLDHAPAGFFSADQEGRVTYINATLAEWLGIDLASFTPGATTLHEIVAGDGMALIRSVKADPGTTRNAVIDLDLTTVNGEALPVRFLHRVSASREGLHGPTRTIVLNRTEGEDSSADLRAAEVRFTRFFNSTPMAIAGVDQDGRILRTNAPFLSLFANVVDRDAVDRRVRLDTVIHERDRAALATALEKAHLQQADIAPIDTVLPNDEERHIRVYVNAVADGTGGQDAEEAAIVYAVETTEQKALESQMAQSQKMQAVGQLAGGIAHDFNNVLTAIIMASDLLLTNHRPSDPSFPDIMNIKQNANRAASLVRQLLAFSRKQTLRPEVLSLTDVLADLRMLLARLVGTSVSLKVDHGRDLWPVKVDLGQFEQVIVNLTVNARDAMPDGGELIIRTKNVAEEDCRAFGYRELVPADYVMIEVEDTGTGIPPDVLKKVFEPFFTTKEVGKGTGLGLSMVYGIIKQTGGFIFCDSEPGKGTVFRILLPRHASEAQPAQAEQKPNGAGTEAPVAKAPEAVRDLSGSATVLLVEDEDAVRMGGMRALTSRGYTVHEASSGVEALEIYHELEGQVDVVVSDVVMPEMDGPTLLGELRKLQPDIKFIFVSGYAEDAFARNLPADAQFGFLPKPFSLKQLATVVKEVLEK</sequence>
<dbReference type="PRINTS" id="PR00344">
    <property type="entry name" value="BCTRLSENSOR"/>
</dbReference>
<evidence type="ECO:0000259" key="8">
    <source>
        <dbReference type="PROSITE" id="PS50112"/>
    </source>
</evidence>
<dbReference type="InterPro" id="IPR001789">
    <property type="entry name" value="Sig_transdc_resp-reg_receiver"/>
</dbReference>
<dbReference type="CDD" id="cd00130">
    <property type="entry name" value="PAS"/>
    <property type="match status" value="1"/>
</dbReference>
<keyword evidence="5" id="KW-1133">Transmembrane helix</keyword>
<dbReference type="InterPro" id="IPR011006">
    <property type="entry name" value="CheY-like_superfamily"/>
</dbReference>
<evidence type="ECO:0000259" key="7">
    <source>
        <dbReference type="PROSITE" id="PS50110"/>
    </source>
</evidence>
<dbReference type="Proteomes" id="UP000281647">
    <property type="component" value="Unassembled WGS sequence"/>
</dbReference>
<dbReference type="FunFam" id="1.10.287.130:FF:000037">
    <property type="entry name" value="Hybrid sensor histidine kinase/response regulator"/>
    <property type="match status" value="1"/>
</dbReference>
<dbReference type="PANTHER" id="PTHR43065">
    <property type="entry name" value="SENSOR HISTIDINE KINASE"/>
    <property type="match status" value="1"/>
</dbReference>
<keyword evidence="3 4" id="KW-0597">Phosphoprotein</keyword>
<dbReference type="SUPFAM" id="SSF47384">
    <property type="entry name" value="Homodimeric domain of signal transducing histidine kinase"/>
    <property type="match status" value="1"/>
</dbReference>
<dbReference type="SMART" id="SM00387">
    <property type="entry name" value="HATPase_c"/>
    <property type="match status" value="1"/>
</dbReference>
<proteinExistence type="predicted"/>
<accession>A0A432VBQ5</accession>
<comment type="catalytic activity">
    <reaction evidence="1">
        <text>ATP + protein L-histidine = ADP + protein N-phospho-L-histidine.</text>
        <dbReference type="EC" id="2.7.13.3"/>
    </reaction>
</comment>
<evidence type="ECO:0000256" key="1">
    <source>
        <dbReference type="ARBA" id="ARBA00000085"/>
    </source>
</evidence>
<protein>
    <recommendedName>
        <fullName evidence="2">histidine kinase</fullName>
        <ecNumber evidence="2">2.7.13.3</ecNumber>
    </recommendedName>
</protein>
<dbReference type="Pfam" id="PF08448">
    <property type="entry name" value="PAS_4"/>
    <property type="match status" value="1"/>
</dbReference>
<dbReference type="InterPro" id="IPR003661">
    <property type="entry name" value="HisK_dim/P_dom"/>
</dbReference>
<dbReference type="PROSITE" id="PS50112">
    <property type="entry name" value="PAS"/>
    <property type="match status" value="2"/>
</dbReference>
<feature type="domain" description="PAS" evidence="8">
    <location>
        <begin position="84"/>
        <end position="120"/>
    </location>
</feature>
<dbReference type="InterPro" id="IPR036097">
    <property type="entry name" value="HisK_dim/P_sf"/>
</dbReference>
<feature type="transmembrane region" description="Helical" evidence="5">
    <location>
        <begin position="24"/>
        <end position="44"/>
    </location>
</feature>
<dbReference type="InterPro" id="IPR004358">
    <property type="entry name" value="Sig_transdc_His_kin-like_C"/>
</dbReference>
<evidence type="ECO:0000313" key="10">
    <source>
        <dbReference type="Proteomes" id="UP000281647"/>
    </source>
</evidence>
<keyword evidence="5" id="KW-0812">Transmembrane</keyword>
<dbReference type="InterPro" id="IPR013656">
    <property type="entry name" value="PAS_4"/>
</dbReference>
<dbReference type="AlphaFoldDB" id="A0A432VBQ5"/>
<evidence type="ECO:0000313" key="9">
    <source>
        <dbReference type="EMBL" id="RUM99556.1"/>
    </source>
</evidence>
<dbReference type="NCBIfam" id="NF046020">
    <property type="entry name" value="HisKinCckABruc"/>
    <property type="match status" value="1"/>
</dbReference>
<feature type="domain" description="PAS" evidence="8">
    <location>
        <begin position="223"/>
        <end position="252"/>
    </location>
</feature>
<feature type="transmembrane region" description="Helical" evidence="5">
    <location>
        <begin position="51"/>
        <end position="76"/>
    </location>
</feature>
<dbReference type="InterPro" id="IPR005467">
    <property type="entry name" value="His_kinase_dom"/>
</dbReference>
<dbReference type="InterPro" id="IPR036890">
    <property type="entry name" value="HATPase_C_sf"/>
</dbReference>
<dbReference type="Pfam" id="PF00512">
    <property type="entry name" value="HisKA"/>
    <property type="match status" value="1"/>
</dbReference>
<dbReference type="Gene3D" id="3.40.50.2300">
    <property type="match status" value="1"/>
</dbReference>
<dbReference type="SUPFAM" id="SSF52172">
    <property type="entry name" value="CheY-like"/>
    <property type="match status" value="1"/>
</dbReference>
<dbReference type="Pfam" id="PF02518">
    <property type="entry name" value="HATPase_c"/>
    <property type="match status" value="1"/>
</dbReference>
<dbReference type="SUPFAM" id="SSF55874">
    <property type="entry name" value="ATPase domain of HSP90 chaperone/DNA topoisomerase II/histidine kinase"/>
    <property type="match status" value="1"/>
</dbReference>
<keyword evidence="5" id="KW-0472">Membrane</keyword>
<evidence type="ECO:0000259" key="6">
    <source>
        <dbReference type="PROSITE" id="PS50109"/>
    </source>
</evidence>
<feature type="domain" description="Response regulatory" evidence="7">
    <location>
        <begin position="744"/>
        <end position="860"/>
    </location>
</feature>
<dbReference type="SMART" id="SM00091">
    <property type="entry name" value="PAS"/>
    <property type="match status" value="3"/>
</dbReference>
<dbReference type="Gene3D" id="3.30.565.10">
    <property type="entry name" value="Histidine kinase-like ATPase, C-terminal domain"/>
    <property type="match status" value="1"/>
</dbReference>
<evidence type="ECO:0000256" key="5">
    <source>
        <dbReference type="SAM" id="Phobius"/>
    </source>
</evidence>
<dbReference type="PROSITE" id="PS50110">
    <property type="entry name" value="RESPONSE_REGULATORY"/>
    <property type="match status" value="1"/>
</dbReference>
<feature type="domain" description="Histidine kinase" evidence="6">
    <location>
        <begin position="485"/>
        <end position="708"/>
    </location>
</feature>
<dbReference type="EMBL" id="RKST01000001">
    <property type="protein sequence ID" value="RUM99556.1"/>
    <property type="molecule type" value="Genomic_DNA"/>
</dbReference>
<dbReference type="SUPFAM" id="SSF55785">
    <property type="entry name" value="PYP-like sensor domain (PAS domain)"/>
    <property type="match status" value="3"/>
</dbReference>
<keyword evidence="10" id="KW-1185">Reference proteome</keyword>
<organism evidence="9 10">
    <name type="scientific">Borborobacter arsenicus</name>
    <dbReference type="NCBI Taxonomy" id="1851146"/>
    <lineage>
        <taxon>Bacteria</taxon>
        <taxon>Pseudomonadati</taxon>
        <taxon>Pseudomonadota</taxon>
        <taxon>Alphaproteobacteria</taxon>
        <taxon>Hyphomicrobiales</taxon>
        <taxon>Phyllobacteriaceae</taxon>
        <taxon>Borborobacter</taxon>
    </lineage>
</organism>
<dbReference type="EC" id="2.7.13.3" evidence="2"/>
<dbReference type="GO" id="GO:0000155">
    <property type="term" value="F:phosphorelay sensor kinase activity"/>
    <property type="evidence" value="ECO:0007669"/>
    <property type="project" value="InterPro"/>
</dbReference>
<dbReference type="Pfam" id="PF13188">
    <property type="entry name" value="PAS_8"/>
    <property type="match status" value="2"/>
</dbReference>
<dbReference type="PROSITE" id="PS50109">
    <property type="entry name" value="HIS_KIN"/>
    <property type="match status" value="1"/>
</dbReference>
<reference evidence="9 10" key="1">
    <citation type="submission" date="2018-11" db="EMBL/GenBank/DDBJ databases">
        <title>Pseudaminobacter arsenicus sp. nov., an arsenic-resistant bacterium isolated from arsenic-rich aquifers.</title>
        <authorList>
            <person name="Mu Y."/>
        </authorList>
    </citation>
    <scope>NUCLEOTIDE SEQUENCE [LARGE SCALE GENOMIC DNA]</scope>
    <source>
        <strain evidence="9 10">CB3</strain>
    </source>
</reference>
<dbReference type="RefSeq" id="WP_128625796.1">
    <property type="nucleotide sequence ID" value="NZ_RKST01000001.1"/>
</dbReference>
<dbReference type="Gene3D" id="1.10.287.130">
    <property type="match status" value="1"/>
</dbReference>
<evidence type="ECO:0000256" key="2">
    <source>
        <dbReference type="ARBA" id="ARBA00012438"/>
    </source>
</evidence>
<dbReference type="InterPro" id="IPR000014">
    <property type="entry name" value="PAS"/>
</dbReference>
<dbReference type="PANTHER" id="PTHR43065:SF42">
    <property type="entry name" value="TWO-COMPONENT SENSOR PPRA"/>
    <property type="match status" value="1"/>
</dbReference>
<evidence type="ECO:0000256" key="4">
    <source>
        <dbReference type="PROSITE-ProRule" id="PRU00169"/>
    </source>
</evidence>
<evidence type="ECO:0000256" key="3">
    <source>
        <dbReference type="ARBA" id="ARBA00022553"/>
    </source>
</evidence>
<dbReference type="InterPro" id="IPR003594">
    <property type="entry name" value="HATPase_dom"/>
</dbReference>
<dbReference type="Pfam" id="PF00072">
    <property type="entry name" value="Response_reg"/>
    <property type="match status" value="1"/>
</dbReference>
<name>A0A432VBQ5_9HYPH</name>
<dbReference type="SMART" id="SM00388">
    <property type="entry name" value="HisKA"/>
    <property type="match status" value="1"/>
</dbReference>
<dbReference type="Gene3D" id="3.30.450.20">
    <property type="entry name" value="PAS domain"/>
    <property type="match status" value="3"/>
</dbReference>
<dbReference type="CDD" id="cd00082">
    <property type="entry name" value="HisKA"/>
    <property type="match status" value="1"/>
</dbReference>
<gene>
    <name evidence="9" type="ORF">EET67_01245</name>
</gene>
<dbReference type="OrthoDB" id="9796100at2"/>
<feature type="modified residue" description="4-aspartylphosphate" evidence="4">
    <location>
        <position position="795"/>
    </location>
</feature>
<dbReference type="InterPro" id="IPR035965">
    <property type="entry name" value="PAS-like_dom_sf"/>
</dbReference>